<proteinExistence type="predicted"/>
<evidence type="ECO:0000256" key="2">
    <source>
        <dbReference type="SAM" id="SignalP"/>
    </source>
</evidence>
<gene>
    <name evidence="3" type="ORF">L1049_026935</name>
</gene>
<feature type="signal peptide" evidence="2">
    <location>
        <begin position="1"/>
        <end position="24"/>
    </location>
</feature>
<dbReference type="EMBL" id="JBBPBK010000014">
    <property type="protein sequence ID" value="KAK9271345.1"/>
    <property type="molecule type" value="Genomic_DNA"/>
</dbReference>
<comment type="caution">
    <text evidence="3">The sequence shown here is derived from an EMBL/GenBank/DDBJ whole genome shotgun (WGS) entry which is preliminary data.</text>
</comment>
<protein>
    <submittedName>
        <fullName evidence="3">Uncharacterized protein</fullName>
    </submittedName>
</protein>
<keyword evidence="2" id="KW-0732">Signal</keyword>
<dbReference type="PANTHER" id="PTHR46156:SF1">
    <property type="entry name" value="ZINC FINGER CCCH DOMAIN-CONTAINING PROTEIN 3"/>
    <property type="match status" value="1"/>
</dbReference>
<dbReference type="PANTHER" id="PTHR46156">
    <property type="entry name" value="CCCH ZINGC FINGER"/>
    <property type="match status" value="1"/>
</dbReference>
<dbReference type="AlphaFoldDB" id="A0AAP0NE94"/>
<feature type="compositionally biased region" description="Basic residues" evidence="1">
    <location>
        <begin position="40"/>
        <end position="60"/>
    </location>
</feature>
<evidence type="ECO:0000313" key="3">
    <source>
        <dbReference type="EMBL" id="KAK9271345.1"/>
    </source>
</evidence>
<feature type="region of interest" description="Disordered" evidence="1">
    <location>
        <begin position="113"/>
        <end position="139"/>
    </location>
</feature>
<keyword evidence="4" id="KW-1185">Reference proteome</keyword>
<sequence>MPLSVKVFCGVIVLMATSVGRSIAMSAPILMQRESVLNRSKCKLHHPKNRSKGKKRKRSREQKNAQGRYFGSTHIDAAEPGAVVSEKHSAQNNDNNFLHGRLADYISLDVSDEEAGETIDPTSKQTTYDSDSSDLQLDDPDELIKPFRIINNNLTT</sequence>
<evidence type="ECO:0000256" key="1">
    <source>
        <dbReference type="SAM" id="MobiDB-lite"/>
    </source>
</evidence>
<feature type="region of interest" description="Disordered" evidence="1">
    <location>
        <begin position="38"/>
        <end position="74"/>
    </location>
</feature>
<name>A0AAP0NE94_LIQFO</name>
<feature type="chain" id="PRO_5043001994" evidence="2">
    <location>
        <begin position="25"/>
        <end position="156"/>
    </location>
</feature>
<dbReference type="Proteomes" id="UP001415857">
    <property type="component" value="Unassembled WGS sequence"/>
</dbReference>
<reference evidence="3 4" key="1">
    <citation type="journal article" date="2024" name="Plant J.">
        <title>Genome sequences and population genomics reveal climatic adaptation and genomic divergence between two closely related sweetgum species.</title>
        <authorList>
            <person name="Xu W.Q."/>
            <person name="Ren C.Q."/>
            <person name="Zhang X.Y."/>
            <person name="Comes H.P."/>
            <person name="Liu X.H."/>
            <person name="Li Y.G."/>
            <person name="Kettle C.J."/>
            <person name="Jalonen R."/>
            <person name="Gaisberger H."/>
            <person name="Ma Y.Z."/>
            <person name="Qiu Y.X."/>
        </authorList>
    </citation>
    <scope>NUCLEOTIDE SEQUENCE [LARGE SCALE GENOMIC DNA]</scope>
    <source>
        <strain evidence="3">Hangzhou</strain>
    </source>
</reference>
<organism evidence="3 4">
    <name type="scientific">Liquidambar formosana</name>
    <name type="common">Formosan gum</name>
    <dbReference type="NCBI Taxonomy" id="63359"/>
    <lineage>
        <taxon>Eukaryota</taxon>
        <taxon>Viridiplantae</taxon>
        <taxon>Streptophyta</taxon>
        <taxon>Embryophyta</taxon>
        <taxon>Tracheophyta</taxon>
        <taxon>Spermatophyta</taxon>
        <taxon>Magnoliopsida</taxon>
        <taxon>eudicotyledons</taxon>
        <taxon>Gunneridae</taxon>
        <taxon>Pentapetalae</taxon>
        <taxon>Saxifragales</taxon>
        <taxon>Altingiaceae</taxon>
        <taxon>Liquidambar</taxon>
    </lineage>
</organism>
<accession>A0AAP0NE94</accession>
<dbReference type="GO" id="GO:0005634">
    <property type="term" value="C:nucleus"/>
    <property type="evidence" value="ECO:0007669"/>
    <property type="project" value="TreeGrafter"/>
</dbReference>
<evidence type="ECO:0000313" key="4">
    <source>
        <dbReference type="Proteomes" id="UP001415857"/>
    </source>
</evidence>